<dbReference type="AlphaFoldDB" id="A0A1W1WRK6"/>
<dbReference type="Proteomes" id="UP000192602">
    <property type="component" value="Unassembled WGS sequence"/>
</dbReference>
<keyword evidence="2" id="KW-1185">Reference proteome</keyword>
<dbReference type="InterPro" id="IPR011990">
    <property type="entry name" value="TPR-like_helical_dom_sf"/>
</dbReference>
<sequence length="189" mass="22082">MDKKKLLQKAAESFMKKNFQVSLQNYNSVLQLEPTNKEAHLGVILCDLASEDEEEALALFDFYIILKEEGEEEPEKRVLEMLKTLEDSQRSFVESFENENSTVTMEGISYKDFKEIVANRGSFKRAFEDIMFSTKVIITQKNDFFDFIENLIENGFTDIVYSYLEDASKLYPTDEKLQEFFEKLHSEKA</sequence>
<reference evidence="2" key="1">
    <citation type="submission" date="2017-04" db="EMBL/GenBank/DDBJ databases">
        <authorList>
            <person name="Varghese N."/>
            <person name="Submissions S."/>
        </authorList>
    </citation>
    <scope>NUCLEOTIDE SEQUENCE [LARGE SCALE GENOMIC DNA]</scope>
    <source>
        <strain evidence="2">DSM 16512</strain>
    </source>
</reference>
<evidence type="ECO:0000313" key="2">
    <source>
        <dbReference type="Proteomes" id="UP000192602"/>
    </source>
</evidence>
<dbReference type="STRING" id="1069081.SAMN05660197_0717"/>
<gene>
    <name evidence="1" type="ORF">SAMN05660197_0717</name>
</gene>
<protein>
    <recommendedName>
        <fullName evidence="3">Tetratricopeptide repeat-containing protein</fullName>
    </recommendedName>
</protein>
<evidence type="ECO:0000313" key="1">
    <source>
        <dbReference type="EMBL" id="SMC08934.1"/>
    </source>
</evidence>
<proteinExistence type="predicted"/>
<dbReference type="RefSeq" id="WP_084275188.1">
    <property type="nucleotide sequence ID" value="NZ_AP026671.1"/>
</dbReference>
<organism evidence="1 2">
    <name type="scientific">Nitratiruptor tergarcus DSM 16512</name>
    <dbReference type="NCBI Taxonomy" id="1069081"/>
    <lineage>
        <taxon>Bacteria</taxon>
        <taxon>Pseudomonadati</taxon>
        <taxon>Campylobacterota</taxon>
        <taxon>Epsilonproteobacteria</taxon>
        <taxon>Nautiliales</taxon>
        <taxon>Nitratiruptoraceae</taxon>
        <taxon>Nitratiruptor</taxon>
    </lineage>
</organism>
<name>A0A1W1WRK6_9BACT</name>
<dbReference type="EMBL" id="FWWZ01000001">
    <property type="protein sequence ID" value="SMC08934.1"/>
    <property type="molecule type" value="Genomic_DNA"/>
</dbReference>
<dbReference type="OrthoDB" id="5372592at2"/>
<dbReference type="Gene3D" id="1.25.40.10">
    <property type="entry name" value="Tetratricopeptide repeat domain"/>
    <property type="match status" value="1"/>
</dbReference>
<dbReference type="SUPFAM" id="SSF48452">
    <property type="entry name" value="TPR-like"/>
    <property type="match status" value="1"/>
</dbReference>
<accession>A0A1W1WRK6</accession>
<evidence type="ECO:0008006" key="3">
    <source>
        <dbReference type="Google" id="ProtNLM"/>
    </source>
</evidence>